<evidence type="ECO:0000313" key="6">
    <source>
        <dbReference type="EMBL" id="KLO09678.1"/>
    </source>
</evidence>
<dbReference type="InParanoid" id="A0A0H2RJQ0"/>
<dbReference type="Gene3D" id="4.10.240.10">
    <property type="entry name" value="Zn(2)-C6 fungal-type DNA-binding domain"/>
    <property type="match status" value="1"/>
</dbReference>
<dbReference type="InterPro" id="IPR001138">
    <property type="entry name" value="Zn2Cys6_DnaBD"/>
</dbReference>
<dbReference type="OrthoDB" id="424974at2759"/>
<dbReference type="AlphaFoldDB" id="A0A0H2RJQ0"/>
<keyword evidence="2" id="KW-0479">Metal-binding</keyword>
<accession>A0A0H2RJQ0</accession>
<dbReference type="InterPro" id="IPR007219">
    <property type="entry name" value="XnlR_reg_dom"/>
</dbReference>
<dbReference type="InterPro" id="IPR050613">
    <property type="entry name" value="Sec_Metabolite_Reg"/>
</dbReference>
<dbReference type="GO" id="GO:0000981">
    <property type="term" value="F:DNA-binding transcription factor activity, RNA polymerase II-specific"/>
    <property type="evidence" value="ECO:0007669"/>
    <property type="project" value="InterPro"/>
</dbReference>
<feature type="domain" description="Zn(2)-C6 fungal-type" evidence="5">
    <location>
        <begin position="42"/>
        <end position="71"/>
    </location>
</feature>
<protein>
    <recommendedName>
        <fullName evidence="5">Zn(2)-C6 fungal-type domain-containing protein</fullName>
    </recommendedName>
</protein>
<name>A0A0H2RJQ0_9AGAM</name>
<feature type="compositionally biased region" description="Basic and acidic residues" evidence="4">
    <location>
        <begin position="1"/>
        <end position="14"/>
    </location>
</feature>
<sequence length="659" mass="73976">MPVHRDAASNDLREASSTAGSSDLRRIRERETELKRQRGEISCAECRRLKLKCDKRVPCFQCTRRGCEGICPNGTTSSSGVFVLADTDKLHQKLAEMSRRIRQLEDALQVEYGSRSTEAHPLLSDELLSVKGGIDQRSRGHASEPEGRFSETKADPSEESYTEALGLLTISEGGAVRFLGTTDGEFSDEQDLDSVNAALLPAQIAQTSQMWPFTPLYAPKEDLRQMIESQLPTWERASALTEAYLQNLSWFFRPVDRQQIVEELLPTVFKRRRPNLSQSSFSDSPDIDGDLDEPVDLHDLALLLMVFACGAAGDLTLPPFNREAETYRQLARATLGLKNIFDGASLSAVQAVCFLGMFDVISGRKNTLETSWKMLCLGFSLSASVPKDRDPARWGLSKKLIERRRRVFWDVYTIDHFKSLGSGRPTTFSPDAIDCEFPEDTEAITTADGTLVPSGKFNIFQIWRWKHRYAKEILTVVTARLCAAQPLKYSEILDLDRKVREFDFHPWLHDKSPPPAEVDSNAMMQRLCIAMFKEVVLLYIHRNFFARALLDSPTNPLRSPFAPSFLAAYRSATQLLKVLRENFDAFSYLFIRLWPIWAHALAASVIVGSVVSRGPSTTLAPSAFIELEMAIALFTKAAMHPVAKQGLVCRITSTLLRHL</sequence>
<dbReference type="GO" id="GO:0005634">
    <property type="term" value="C:nucleus"/>
    <property type="evidence" value="ECO:0007669"/>
    <property type="project" value="UniProtKB-SubCell"/>
</dbReference>
<feature type="region of interest" description="Disordered" evidence="4">
    <location>
        <begin position="1"/>
        <end position="25"/>
    </location>
</feature>
<gene>
    <name evidence="6" type="ORF">SCHPADRAFT_833710</name>
</gene>
<feature type="region of interest" description="Disordered" evidence="4">
    <location>
        <begin position="135"/>
        <end position="159"/>
    </location>
</feature>
<evidence type="ECO:0000256" key="3">
    <source>
        <dbReference type="ARBA" id="ARBA00023242"/>
    </source>
</evidence>
<organism evidence="6 7">
    <name type="scientific">Schizopora paradoxa</name>
    <dbReference type="NCBI Taxonomy" id="27342"/>
    <lineage>
        <taxon>Eukaryota</taxon>
        <taxon>Fungi</taxon>
        <taxon>Dikarya</taxon>
        <taxon>Basidiomycota</taxon>
        <taxon>Agaricomycotina</taxon>
        <taxon>Agaricomycetes</taxon>
        <taxon>Hymenochaetales</taxon>
        <taxon>Schizoporaceae</taxon>
        <taxon>Schizopora</taxon>
    </lineage>
</organism>
<dbReference type="Pfam" id="PF04082">
    <property type="entry name" value="Fungal_trans"/>
    <property type="match status" value="1"/>
</dbReference>
<dbReference type="PANTHER" id="PTHR31001:SF56">
    <property type="entry name" value="ZN(2)-C6 FUNGAL-TYPE DOMAIN-CONTAINING PROTEIN"/>
    <property type="match status" value="1"/>
</dbReference>
<evidence type="ECO:0000313" key="7">
    <source>
        <dbReference type="Proteomes" id="UP000053477"/>
    </source>
</evidence>
<dbReference type="PROSITE" id="PS00463">
    <property type="entry name" value="ZN2_CY6_FUNGAL_1"/>
    <property type="match status" value="1"/>
</dbReference>
<dbReference type="GO" id="GO:0003677">
    <property type="term" value="F:DNA binding"/>
    <property type="evidence" value="ECO:0007669"/>
    <property type="project" value="InterPro"/>
</dbReference>
<dbReference type="EMBL" id="KQ086048">
    <property type="protein sequence ID" value="KLO09678.1"/>
    <property type="molecule type" value="Genomic_DNA"/>
</dbReference>
<dbReference type="PROSITE" id="PS50048">
    <property type="entry name" value="ZN2_CY6_FUNGAL_2"/>
    <property type="match status" value="1"/>
</dbReference>
<comment type="subcellular location">
    <subcellularLocation>
        <location evidence="1">Nucleus</location>
    </subcellularLocation>
</comment>
<evidence type="ECO:0000256" key="2">
    <source>
        <dbReference type="ARBA" id="ARBA00022723"/>
    </source>
</evidence>
<dbReference type="CDD" id="cd00067">
    <property type="entry name" value="GAL4"/>
    <property type="match status" value="1"/>
</dbReference>
<dbReference type="Proteomes" id="UP000053477">
    <property type="component" value="Unassembled WGS sequence"/>
</dbReference>
<dbReference type="SUPFAM" id="SSF57701">
    <property type="entry name" value="Zn2/Cys6 DNA-binding domain"/>
    <property type="match status" value="1"/>
</dbReference>
<proteinExistence type="predicted"/>
<dbReference type="GO" id="GO:0008270">
    <property type="term" value="F:zinc ion binding"/>
    <property type="evidence" value="ECO:0007669"/>
    <property type="project" value="InterPro"/>
</dbReference>
<evidence type="ECO:0000256" key="1">
    <source>
        <dbReference type="ARBA" id="ARBA00004123"/>
    </source>
</evidence>
<evidence type="ECO:0000256" key="4">
    <source>
        <dbReference type="SAM" id="MobiDB-lite"/>
    </source>
</evidence>
<dbReference type="PANTHER" id="PTHR31001">
    <property type="entry name" value="UNCHARACTERIZED TRANSCRIPTIONAL REGULATORY PROTEIN"/>
    <property type="match status" value="1"/>
</dbReference>
<dbReference type="InterPro" id="IPR036864">
    <property type="entry name" value="Zn2-C6_fun-type_DNA-bd_sf"/>
</dbReference>
<feature type="compositionally biased region" description="Basic and acidic residues" evidence="4">
    <location>
        <begin position="135"/>
        <end position="156"/>
    </location>
</feature>
<keyword evidence="3" id="KW-0539">Nucleus</keyword>
<keyword evidence="7" id="KW-1185">Reference proteome</keyword>
<evidence type="ECO:0000259" key="5">
    <source>
        <dbReference type="PROSITE" id="PS50048"/>
    </source>
</evidence>
<dbReference type="GO" id="GO:0006351">
    <property type="term" value="P:DNA-templated transcription"/>
    <property type="evidence" value="ECO:0007669"/>
    <property type="project" value="InterPro"/>
</dbReference>
<dbReference type="CDD" id="cd12148">
    <property type="entry name" value="fungal_TF_MHR"/>
    <property type="match status" value="1"/>
</dbReference>
<reference evidence="6 7" key="1">
    <citation type="submission" date="2015-04" db="EMBL/GenBank/DDBJ databases">
        <title>Complete genome sequence of Schizopora paradoxa KUC8140, a cosmopolitan wood degrader in East Asia.</title>
        <authorList>
            <consortium name="DOE Joint Genome Institute"/>
            <person name="Min B."/>
            <person name="Park H."/>
            <person name="Jang Y."/>
            <person name="Kim J.-J."/>
            <person name="Kim K.H."/>
            <person name="Pangilinan J."/>
            <person name="Lipzen A."/>
            <person name="Riley R."/>
            <person name="Grigoriev I.V."/>
            <person name="Spatafora J.W."/>
            <person name="Choi I.-G."/>
        </authorList>
    </citation>
    <scope>NUCLEOTIDE SEQUENCE [LARGE SCALE GENOMIC DNA]</scope>
    <source>
        <strain evidence="6 7">KUC8140</strain>
    </source>
</reference>